<evidence type="ECO:0000259" key="10">
    <source>
        <dbReference type="Pfam" id="PF02517"/>
    </source>
</evidence>
<dbReference type="PANTHER" id="PTHR24186">
    <property type="entry name" value="PROTEIN PHOSPHATASE 1 REGULATORY SUBUNIT"/>
    <property type="match status" value="1"/>
</dbReference>
<evidence type="ECO:0000313" key="12">
    <source>
        <dbReference type="EMBL" id="GMN28037.1"/>
    </source>
</evidence>
<feature type="repeat" description="ANK" evidence="7">
    <location>
        <begin position="97"/>
        <end position="118"/>
    </location>
</feature>
<dbReference type="Pfam" id="PF13857">
    <property type="entry name" value="Ank_5"/>
    <property type="match status" value="1"/>
</dbReference>
<dbReference type="Gene3D" id="1.25.40.20">
    <property type="entry name" value="Ankyrin repeat-containing domain"/>
    <property type="match status" value="3"/>
</dbReference>
<dbReference type="GO" id="GO:0005886">
    <property type="term" value="C:plasma membrane"/>
    <property type="evidence" value="ECO:0007669"/>
    <property type="project" value="TreeGrafter"/>
</dbReference>
<dbReference type="InterPro" id="IPR002110">
    <property type="entry name" value="Ankyrin_rpt"/>
</dbReference>
<feature type="domain" description="CAAX prenyl protease 2/Lysostaphin resistance protein A-like" evidence="10">
    <location>
        <begin position="811"/>
        <end position="897"/>
    </location>
</feature>
<evidence type="ECO:0000256" key="1">
    <source>
        <dbReference type="ARBA" id="ARBA00004141"/>
    </source>
</evidence>
<keyword evidence="5 7" id="KW-0040">ANK repeat</keyword>
<evidence type="ECO:0000256" key="6">
    <source>
        <dbReference type="ARBA" id="ARBA00023136"/>
    </source>
</evidence>
<dbReference type="PROSITE" id="PS50088">
    <property type="entry name" value="ANK_REPEAT"/>
    <property type="match status" value="4"/>
</dbReference>
<keyword evidence="4 9" id="KW-1133">Transmembrane helix</keyword>
<dbReference type="InterPro" id="IPR026961">
    <property type="entry name" value="PGG_dom"/>
</dbReference>
<dbReference type="Pfam" id="PF02517">
    <property type="entry name" value="Rce1-like"/>
    <property type="match status" value="1"/>
</dbReference>
<keyword evidence="3" id="KW-0677">Repeat</keyword>
<dbReference type="Proteomes" id="UP001187192">
    <property type="component" value="Unassembled WGS sequence"/>
</dbReference>
<feature type="transmembrane region" description="Helical" evidence="9">
    <location>
        <begin position="867"/>
        <end position="890"/>
    </location>
</feature>
<protein>
    <recommendedName>
        <fullName evidence="14">PGG domain-containing protein</fullName>
    </recommendedName>
</protein>
<feature type="transmembrane region" description="Helical" evidence="9">
    <location>
        <begin position="554"/>
        <end position="580"/>
    </location>
</feature>
<comment type="caution">
    <text evidence="12">The sequence shown here is derived from an EMBL/GenBank/DDBJ whole genome shotgun (WGS) entry which is preliminary data.</text>
</comment>
<dbReference type="SMART" id="SM00248">
    <property type="entry name" value="ANK"/>
    <property type="match status" value="7"/>
</dbReference>
<evidence type="ECO:0000256" key="5">
    <source>
        <dbReference type="ARBA" id="ARBA00023043"/>
    </source>
</evidence>
<evidence type="ECO:0000313" key="13">
    <source>
        <dbReference type="Proteomes" id="UP001187192"/>
    </source>
</evidence>
<feature type="repeat" description="ANK" evidence="7">
    <location>
        <begin position="133"/>
        <end position="155"/>
    </location>
</feature>
<evidence type="ECO:0000256" key="3">
    <source>
        <dbReference type="ARBA" id="ARBA00022737"/>
    </source>
</evidence>
<dbReference type="GO" id="GO:0080120">
    <property type="term" value="P:CAAX-box protein maturation"/>
    <property type="evidence" value="ECO:0007669"/>
    <property type="project" value="UniProtKB-ARBA"/>
</dbReference>
<feature type="transmembrane region" description="Helical" evidence="9">
    <location>
        <begin position="763"/>
        <end position="784"/>
    </location>
</feature>
<keyword evidence="13" id="KW-1185">Reference proteome</keyword>
<name>A0AA87Z3M5_FICCA</name>
<feature type="transmembrane region" description="Helical" evidence="9">
    <location>
        <begin position="522"/>
        <end position="542"/>
    </location>
</feature>
<gene>
    <name evidence="12" type="ORF">TIFTF001_001899</name>
</gene>
<sequence>MSDDEASHRLSARSHFDADIEMTGDRGFGLFTSADDQQNNDASTHLSSMHDDNGNAAHFTYPELYRAAATGDVVMFRRSSEDLESSHHDLKELKSPQGDTILHIAAQHGHDELVRVILGRHDLYPLIVTPNLFQNTPLHVAAASGHLSTVKILVSVAREIPQQLGASSSSTTTSTDPTAGKAKTQYISSILWKFLLWSQNKENNTALHLALRNRREDVARFLFEEDPEVAHCAIPEFHTPLFMAAEAGYEALFEAMMRQPVTIEFPADAMRRYRTLIVLGAIFAKNKGILNLVLRDWPEVFSTNARREIMHPIFLAVFIGYFEGVRNILIKFRETSFFANIEGSYPIHLAATEGHLEILQEFLKQCPESRELRNKDFQTILHLAAKNGRAKLVSYILKNHELQMLINDKDGKGNTPLHLATKGGHAKVVSILTWDTRVDLEILDGKGKTALDVAEGRENWYELPSFRQRMTWQALRNAGAARAKDLSSYRTKLSGPQHFKRTPISRTNTTNMDFYKDRTNTLMLVSTLIITITFAAGLMSPGSDNDSEPNPTMFHVFVIANTIALYSSITVVVTLIWAQLGDRELVIASFKLALPVLGLALAMVSIAFMAVWCWPLELGFSSELQLQGHSFTEFGNNDKVPSSAPVRLSSAFCSKNENTDQVSSQSFFALAEDNIPWDTGNVWTTTAFYMFSLHIPLSFGWMSVASEILHQPNLDPQTEAISLLIAQIIELIASFLLLRFTAKPQYKFTDFFRGNESSKERNWLLASAIGFGFLFALVVITSVIVDRVLEPKAVNNPILKELLVNSNISKAVCVLVYCVVTPLLEESVYRGFLLRSLMSTMKWQQAVLVSSAVFSVAHLSGENFFQLFIISCVLGCSYCWTGNLCSSFLIHSFYNALTLITAILS</sequence>
<accession>A0AA87Z3M5</accession>
<dbReference type="InterPro" id="IPR036770">
    <property type="entry name" value="Ankyrin_rpt-contain_sf"/>
</dbReference>
<evidence type="ECO:0000259" key="11">
    <source>
        <dbReference type="Pfam" id="PF13962"/>
    </source>
</evidence>
<feature type="repeat" description="ANK" evidence="7">
    <location>
        <begin position="412"/>
        <end position="432"/>
    </location>
</feature>
<organism evidence="12 13">
    <name type="scientific">Ficus carica</name>
    <name type="common">Common fig</name>
    <dbReference type="NCBI Taxonomy" id="3494"/>
    <lineage>
        <taxon>Eukaryota</taxon>
        <taxon>Viridiplantae</taxon>
        <taxon>Streptophyta</taxon>
        <taxon>Embryophyta</taxon>
        <taxon>Tracheophyta</taxon>
        <taxon>Spermatophyta</taxon>
        <taxon>Magnoliopsida</taxon>
        <taxon>eudicotyledons</taxon>
        <taxon>Gunneridae</taxon>
        <taxon>Pentapetalae</taxon>
        <taxon>rosids</taxon>
        <taxon>fabids</taxon>
        <taxon>Rosales</taxon>
        <taxon>Moraceae</taxon>
        <taxon>Ficeae</taxon>
        <taxon>Ficus</taxon>
    </lineage>
</organism>
<comment type="subcellular location">
    <subcellularLocation>
        <location evidence="1">Membrane</location>
        <topology evidence="1">Multi-pass membrane protein</topology>
    </subcellularLocation>
</comment>
<evidence type="ECO:0000256" key="2">
    <source>
        <dbReference type="ARBA" id="ARBA00022692"/>
    </source>
</evidence>
<feature type="transmembrane region" description="Helical" evidence="9">
    <location>
        <begin position="720"/>
        <end position="742"/>
    </location>
</feature>
<dbReference type="GO" id="GO:0004175">
    <property type="term" value="F:endopeptidase activity"/>
    <property type="evidence" value="ECO:0007669"/>
    <property type="project" value="UniProtKB-ARBA"/>
</dbReference>
<dbReference type="PROSITE" id="PS50297">
    <property type="entry name" value="ANK_REP_REGION"/>
    <property type="match status" value="4"/>
</dbReference>
<feature type="transmembrane region" description="Helical" evidence="9">
    <location>
        <begin position="592"/>
        <end position="612"/>
    </location>
</feature>
<reference evidence="12" key="1">
    <citation type="submission" date="2023-07" db="EMBL/GenBank/DDBJ databases">
        <title>draft genome sequence of fig (Ficus carica).</title>
        <authorList>
            <person name="Takahashi T."/>
            <person name="Nishimura K."/>
        </authorList>
    </citation>
    <scope>NUCLEOTIDE SEQUENCE</scope>
</reference>
<feature type="region of interest" description="Disordered" evidence="8">
    <location>
        <begin position="32"/>
        <end position="51"/>
    </location>
</feature>
<dbReference type="Pfam" id="PF13962">
    <property type="entry name" value="PGG"/>
    <property type="match status" value="1"/>
</dbReference>
<dbReference type="Pfam" id="PF12796">
    <property type="entry name" value="Ank_2"/>
    <property type="match status" value="2"/>
</dbReference>
<dbReference type="PANTHER" id="PTHR24186:SF46">
    <property type="entry name" value="PROTEIN ACCELERATED CELL DEATH 6-LIKE"/>
    <property type="match status" value="1"/>
</dbReference>
<keyword evidence="2 9" id="KW-0812">Transmembrane</keyword>
<keyword evidence="6 9" id="KW-0472">Membrane</keyword>
<proteinExistence type="predicted"/>
<dbReference type="InterPro" id="IPR003675">
    <property type="entry name" value="Rce1/LyrA-like_dom"/>
</dbReference>
<evidence type="ECO:0008006" key="14">
    <source>
        <dbReference type="Google" id="ProtNLM"/>
    </source>
</evidence>
<feature type="repeat" description="ANK" evidence="7">
    <location>
        <begin position="342"/>
        <end position="364"/>
    </location>
</feature>
<feature type="compositionally biased region" description="Polar residues" evidence="8">
    <location>
        <begin position="34"/>
        <end position="47"/>
    </location>
</feature>
<evidence type="ECO:0000256" key="4">
    <source>
        <dbReference type="ARBA" id="ARBA00022989"/>
    </source>
</evidence>
<evidence type="ECO:0000256" key="9">
    <source>
        <dbReference type="SAM" id="Phobius"/>
    </source>
</evidence>
<feature type="transmembrane region" description="Helical" evidence="9">
    <location>
        <begin position="309"/>
        <end position="329"/>
    </location>
</feature>
<dbReference type="SUPFAM" id="SSF48403">
    <property type="entry name" value="Ankyrin repeat"/>
    <property type="match status" value="1"/>
</dbReference>
<dbReference type="EMBL" id="BTGU01000002">
    <property type="protein sequence ID" value="GMN28037.1"/>
    <property type="molecule type" value="Genomic_DNA"/>
</dbReference>
<evidence type="ECO:0000256" key="7">
    <source>
        <dbReference type="PROSITE-ProRule" id="PRU00023"/>
    </source>
</evidence>
<evidence type="ECO:0000256" key="8">
    <source>
        <dbReference type="SAM" id="MobiDB-lite"/>
    </source>
</evidence>
<dbReference type="AlphaFoldDB" id="A0AA87Z3M5"/>
<feature type="domain" description="PGG" evidence="11">
    <location>
        <begin position="515"/>
        <end position="613"/>
    </location>
</feature>